<dbReference type="EMBL" id="CAJVPY010000528">
    <property type="protein sequence ID" value="CAG8478156.1"/>
    <property type="molecule type" value="Genomic_DNA"/>
</dbReference>
<sequence>TDKNGLRDIENGAERLLRVLNAVKNLNHATDFPICPPTGIFLNDVVGVYIEDHTCFYAENMMPHKVAFVDLLDFAKPKSKAPNSFMIYRRQFVKAAKDQGLNRRESICLKELN</sequence>
<name>A0A9N8W9A5_9GLOM</name>
<dbReference type="AlphaFoldDB" id="A0A9N8W9A5"/>
<comment type="caution">
    <text evidence="1">The sequence shown here is derived from an EMBL/GenBank/DDBJ whole genome shotgun (WGS) entry which is preliminary data.</text>
</comment>
<dbReference type="Proteomes" id="UP000789405">
    <property type="component" value="Unassembled WGS sequence"/>
</dbReference>
<feature type="non-terminal residue" evidence="1">
    <location>
        <position position="1"/>
    </location>
</feature>
<reference evidence="1" key="1">
    <citation type="submission" date="2021-06" db="EMBL/GenBank/DDBJ databases">
        <authorList>
            <person name="Kallberg Y."/>
            <person name="Tangrot J."/>
            <person name="Rosling A."/>
        </authorList>
    </citation>
    <scope>NUCLEOTIDE SEQUENCE</scope>
    <source>
        <strain evidence="1">MA453B</strain>
    </source>
</reference>
<evidence type="ECO:0000313" key="1">
    <source>
        <dbReference type="EMBL" id="CAG8478156.1"/>
    </source>
</evidence>
<keyword evidence="2" id="KW-1185">Reference proteome</keyword>
<gene>
    <name evidence="1" type="ORF">DERYTH_LOCUS1788</name>
</gene>
<evidence type="ECO:0000313" key="2">
    <source>
        <dbReference type="Proteomes" id="UP000789405"/>
    </source>
</evidence>
<accession>A0A9N8W9A5</accession>
<protein>
    <submittedName>
        <fullName evidence="1">15223_t:CDS:1</fullName>
    </submittedName>
</protein>
<organism evidence="1 2">
    <name type="scientific">Dentiscutata erythropus</name>
    <dbReference type="NCBI Taxonomy" id="1348616"/>
    <lineage>
        <taxon>Eukaryota</taxon>
        <taxon>Fungi</taxon>
        <taxon>Fungi incertae sedis</taxon>
        <taxon>Mucoromycota</taxon>
        <taxon>Glomeromycotina</taxon>
        <taxon>Glomeromycetes</taxon>
        <taxon>Diversisporales</taxon>
        <taxon>Gigasporaceae</taxon>
        <taxon>Dentiscutata</taxon>
    </lineage>
</organism>
<proteinExistence type="predicted"/>